<name>A0A1J5TQT3_9ARCH</name>
<dbReference type="Proteomes" id="UP000183615">
    <property type="component" value="Unassembled WGS sequence"/>
</dbReference>
<proteinExistence type="predicted"/>
<accession>A0A1J5TQT3</accession>
<dbReference type="AlphaFoldDB" id="A0A1J5TQT3"/>
<dbReference type="EMBL" id="MIYZ01000012">
    <property type="protein sequence ID" value="OIR22539.1"/>
    <property type="molecule type" value="Genomic_DNA"/>
</dbReference>
<keyword evidence="1" id="KW-1133">Transmembrane helix</keyword>
<evidence type="ECO:0000256" key="1">
    <source>
        <dbReference type="SAM" id="Phobius"/>
    </source>
</evidence>
<evidence type="ECO:0008006" key="4">
    <source>
        <dbReference type="Google" id="ProtNLM"/>
    </source>
</evidence>
<evidence type="ECO:0000313" key="2">
    <source>
        <dbReference type="EMBL" id="OIR22539.1"/>
    </source>
</evidence>
<evidence type="ECO:0000313" key="3">
    <source>
        <dbReference type="Proteomes" id="UP000183615"/>
    </source>
</evidence>
<reference evidence="2 3" key="1">
    <citation type="submission" date="2016-08" db="EMBL/GenBank/DDBJ databases">
        <title>New Insights into Marine Group III Euryarchaeota, from dark to light.</title>
        <authorList>
            <person name="Haro-Moreno J.M."/>
            <person name="Rodriguez-Valera F."/>
            <person name="Lopez-Garcia P."/>
            <person name="Moreira D."/>
            <person name="Martin-Cuadrado A.B."/>
        </authorList>
    </citation>
    <scope>NUCLEOTIDE SEQUENCE [LARGE SCALE GENOMIC DNA]</scope>
    <source>
        <strain evidence="2">CG-Epi2</strain>
    </source>
</reference>
<feature type="transmembrane region" description="Helical" evidence="1">
    <location>
        <begin position="20"/>
        <end position="37"/>
    </location>
</feature>
<sequence length="172" mass="19896">MDNGTALEEIKKQIESLESNQIILIVVVAVILLYLVLTKTQRGRDVRKKFRILPKLIPLEDEYEAEIEEPENLDGSNRQLKGEIIENEHDILNRLLGNNEPEKLDGFNEEDAVIFKEQEETIPLPNQNFEDMKDHNNSASENQEYCASCNKPVKTEWKACPFCGEFLEIYED</sequence>
<organism evidence="2 3">
    <name type="scientific">Marine Group III euryarchaeote CG-Epi2</name>
    <dbReference type="NCBI Taxonomy" id="1888996"/>
    <lineage>
        <taxon>Archaea</taxon>
        <taxon>Methanobacteriati</taxon>
        <taxon>Thermoplasmatota</taxon>
        <taxon>Thermoplasmata</taxon>
        <taxon>Candidatus Thermoprofundales</taxon>
    </lineage>
</organism>
<gene>
    <name evidence="2" type="ORF">BET99_00710</name>
</gene>
<protein>
    <recommendedName>
        <fullName evidence="4">Zinc-ribbon domain-containing protein</fullName>
    </recommendedName>
</protein>
<keyword evidence="1" id="KW-0472">Membrane</keyword>
<keyword evidence="1" id="KW-0812">Transmembrane</keyword>
<comment type="caution">
    <text evidence="2">The sequence shown here is derived from an EMBL/GenBank/DDBJ whole genome shotgun (WGS) entry which is preliminary data.</text>
</comment>